<evidence type="ECO:0000256" key="2">
    <source>
        <dbReference type="SAM" id="MobiDB-lite"/>
    </source>
</evidence>
<evidence type="ECO:0000256" key="1">
    <source>
        <dbReference type="PROSITE-ProRule" id="PRU00221"/>
    </source>
</evidence>
<dbReference type="InterPro" id="IPR001680">
    <property type="entry name" value="WD40_rpt"/>
</dbReference>
<dbReference type="PROSITE" id="PS50082">
    <property type="entry name" value="WD_REPEATS_2"/>
    <property type="match status" value="1"/>
</dbReference>
<dbReference type="SUPFAM" id="SSF50978">
    <property type="entry name" value="WD40 repeat-like"/>
    <property type="match status" value="1"/>
</dbReference>
<feature type="repeat" description="WD" evidence="1">
    <location>
        <begin position="1225"/>
        <end position="1251"/>
    </location>
</feature>
<dbReference type="Gene3D" id="3.40.50.300">
    <property type="entry name" value="P-loop containing nucleotide triphosphate hydrolases"/>
    <property type="match status" value="1"/>
</dbReference>
<dbReference type="EMBL" id="GDAI01002259">
    <property type="protein sequence ID" value="JAI15344.1"/>
    <property type="molecule type" value="mRNA"/>
</dbReference>
<reference evidence="3" key="1">
    <citation type="journal article" date="2015" name="Insect Biochem. Mol. Biol.">
        <title>An insight into the sialome of the horse fly, Tabanus bromius.</title>
        <authorList>
            <person name="Ribeiro J.M."/>
            <person name="Kazimirova M."/>
            <person name="Takac P."/>
            <person name="Andersen J.F."/>
            <person name="Francischetti I.M."/>
        </authorList>
    </citation>
    <scope>NUCLEOTIDE SEQUENCE</scope>
</reference>
<evidence type="ECO:0000313" key="3">
    <source>
        <dbReference type="EMBL" id="JAI15344.1"/>
    </source>
</evidence>
<dbReference type="InterPro" id="IPR036322">
    <property type="entry name" value="WD40_repeat_dom_sf"/>
</dbReference>
<organism evidence="3">
    <name type="scientific">Tabanus bromius</name>
    <name type="common">Band-eyed brown horse fly</name>
    <dbReference type="NCBI Taxonomy" id="304241"/>
    <lineage>
        <taxon>Eukaryota</taxon>
        <taxon>Metazoa</taxon>
        <taxon>Ecdysozoa</taxon>
        <taxon>Arthropoda</taxon>
        <taxon>Hexapoda</taxon>
        <taxon>Insecta</taxon>
        <taxon>Pterygota</taxon>
        <taxon>Neoptera</taxon>
        <taxon>Endopterygota</taxon>
        <taxon>Diptera</taxon>
        <taxon>Brachycera</taxon>
        <taxon>Tabanomorpha</taxon>
        <taxon>Tabanoidea</taxon>
        <taxon>Tabanidae</taxon>
        <taxon>Tabanus</taxon>
    </lineage>
</organism>
<protein>
    <submittedName>
        <fullName evidence="3">Putative wd40 domain protein</fullName>
    </submittedName>
</protein>
<proteinExistence type="evidence at transcript level"/>
<feature type="compositionally biased region" description="Basic and acidic residues" evidence="2">
    <location>
        <begin position="30"/>
        <end position="50"/>
    </location>
</feature>
<keyword evidence="1" id="KW-0853">WD repeat</keyword>
<name>A0A0K8TLW2_TABBR</name>
<dbReference type="InterPro" id="IPR027417">
    <property type="entry name" value="P-loop_NTPase"/>
</dbReference>
<dbReference type="InterPro" id="IPR015943">
    <property type="entry name" value="WD40/YVTN_repeat-like_dom_sf"/>
</dbReference>
<dbReference type="Pfam" id="PF00400">
    <property type="entry name" value="WD40"/>
    <property type="match status" value="1"/>
</dbReference>
<feature type="compositionally biased region" description="Polar residues" evidence="2">
    <location>
        <begin position="59"/>
        <end position="77"/>
    </location>
</feature>
<feature type="compositionally biased region" description="Polar residues" evidence="2">
    <location>
        <begin position="85"/>
        <end position="105"/>
    </location>
</feature>
<dbReference type="SUPFAM" id="SSF52540">
    <property type="entry name" value="P-loop containing nucleoside triphosphate hydrolases"/>
    <property type="match status" value="1"/>
</dbReference>
<dbReference type="PANTHER" id="PTHR19871">
    <property type="entry name" value="BETA TRANSDUCIN-RELATED PROTEIN"/>
    <property type="match status" value="1"/>
</dbReference>
<dbReference type="Gene3D" id="2.130.10.10">
    <property type="entry name" value="YVTN repeat-like/Quinoprotein amine dehydrogenase"/>
    <property type="match status" value="2"/>
</dbReference>
<dbReference type="InterPro" id="IPR052752">
    <property type="entry name" value="NACHT-WD_repeat"/>
</dbReference>
<dbReference type="SMART" id="SM00320">
    <property type="entry name" value="WD40"/>
    <property type="match status" value="3"/>
</dbReference>
<feature type="compositionally biased region" description="Basic and acidic residues" evidence="2">
    <location>
        <begin position="10"/>
        <end position="23"/>
    </location>
</feature>
<feature type="region of interest" description="Disordered" evidence="2">
    <location>
        <begin position="1"/>
        <end position="105"/>
    </location>
</feature>
<accession>A0A0K8TLW2</accession>
<dbReference type="PANTHER" id="PTHR19871:SF37">
    <property type="entry name" value="GH25853P"/>
    <property type="match status" value="1"/>
</dbReference>
<sequence>MGNVCSSGQKKKDNDNASEKSEESPSYQLAEKKEKEHKETKPVAETKEAPLADPEPISDVSTGQNTSLATNSPTNGNIPKGTGRLHQQGTIQATPSVCDSVSSTPQTVNAPCEIPSVASLPASLSSLRGKPITSRRTEKDRKIVIYVLAADTGHKSEKAVFHGVYQNLKERCACRGFEILISDVHGAKTESSETKVLDVRKWSNSPLEAQGGHEEAANCLAEISRHSNSSYIIPVLFLGTSLGTPLLPLTIESQDFTTALNTVENAGKLLLEKWYVLDNTSQPPCYRLKTKDVQTSPNDANFELNNLLTTLVEIFSKELRDSYLTTVVEQEINNTVLISQELAKRCVWIQTGSLPPKLSDNPSPLEIEMNRRLNNIHLDLKNQLSEKNLIRIPPSIQVQDEQLAAIMESLITTVIDSIVEEHSNKFSIPNCIFGVDKRLLSEIEAVGQHSKLLGQNCANFAIMDKLKSYVTGTSQFPLLIYGTSGSGKSVLAAKIMHNVHAWSPESSLILRYGNLTPLSTHIVSLFGSIAEQLSVLTTGNPCRVIHTLDSYSNFVKSCLEKTKIHIIIVIDSIETVNGLESLEWLPSQLSANVKIVLTANHDEADENSKGKWLIEELKKLKVPKENLVELAKFSDEQWRDVLSFGGGDFYAANGALQLPESWRNSSEKIPLQAKILWWLAWLGSFEIPDTKLPTIINKVFETIESKFSPEIVGFLLSMLVASKNGLPESDLIALFIESQTVKDCSPARLWLRFCWLMGPMLLHNDLINIMDKKLRSAALERYSTQVKEANRILSDYFKKQELTLVDKKGKYKCYNTQKLLQLPYYAFMIEKNQQQEQAFSRSKYLTDLQWIHDKLVATGCVQILSDIYLVENYLKSKGDSLDSQKHLHLLKRFIESHIRELNYDGDQFYALLYSYIQQQIKKTPQVNEDSFIKQWNEYLAGIKSTYLERLNEFVVHEQGENDKKKSIGFDAIMNLGGKGYFVASISTEREEICVWDVPASKKVRTLIGIPQPTSLCPVGEYGAAVLCRREIKVINLDEGKFKVTLKGVMNQKMPYFGLHDSAHLVCLSRNRMYVNLMNLESGDCVTTFKAGEDRFLNSLLVSGDGRILVCGDETQKPFPLLVWHLSQRKLLYDLRIPHHDFLTSLSAITHEGSYVCVVAKELNEPTPNFIVVYDLQSGTLFKKWKPSCNTVSLAISQTNACVIAGLEDARILIWDLVTGNCRCTLTGHNSPVTLLKLDPSGKVLLSGDKDGRDTSIRLWELDSGKSLAVYTPPAKISTCEILVNGKYVVLALENHSNLITLALRNYQSDGADEGTQSIVYGNAENDGKTFQL</sequence>